<dbReference type="InterPro" id="IPR020471">
    <property type="entry name" value="AKR"/>
</dbReference>
<dbReference type="GO" id="GO:0005737">
    <property type="term" value="C:cytoplasm"/>
    <property type="evidence" value="ECO:0007669"/>
    <property type="project" value="TreeGrafter"/>
</dbReference>
<dbReference type="Gene3D" id="3.20.20.100">
    <property type="entry name" value="NADP-dependent oxidoreductase domain"/>
    <property type="match status" value="1"/>
</dbReference>
<evidence type="ECO:0000313" key="3">
    <source>
        <dbReference type="EMBL" id="MCP2166334.1"/>
    </source>
</evidence>
<dbReference type="PRINTS" id="PR00069">
    <property type="entry name" value="ALDKETRDTASE"/>
</dbReference>
<evidence type="ECO:0000313" key="4">
    <source>
        <dbReference type="Proteomes" id="UP001206128"/>
    </source>
</evidence>
<dbReference type="InterPro" id="IPR036812">
    <property type="entry name" value="NAD(P)_OxRdtase_dom_sf"/>
</dbReference>
<protein>
    <submittedName>
        <fullName evidence="3">Oxidoreductase</fullName>
    </submittedName>
</protein>
<dbReference type="PANTHER" id="PTHR43625">
    <property type="entry name" value="AFLATOXIN B1 ALDEHYDE REDUCTASE"/>
    <property type="match status" value="1"/>
</dbReference>
<organism evidence="3 4">
    <name type="scientific">Goodfellowiella coeruleoviolacea</name>
    <dbReference type="NCBI Taxonomy" id="334858"/>
    <lineage>
        <taxon>Bacteria</taxon>
        <taxon>Bacillati</taxon>
        <taxon>Actinomycetota</taxon>
        <taxon>Actinomycetes</taxon>
        <taxon>Pseudonocardiales</taxon>
        <taxon>Pseudonocardiaceae</taxon>
        <taxon>Goodfellowiella</taxon>
    </lineage>
</organism>
<evidence type="ECO:0000259" key="2">
    <source>
        <dbReference type="Pfam" id="PF00248"/>
    </source>
</evidence>
<dbReference type="InterPro" id="IPR050791">
    <property type="entry name" value="Aldo-Keto_reductase"/>
</dbReference>
<dbReference type="SUPFAM" id="SSF51430">
    <property type="entry name" value="NAD(P)-linked oxidoreductase"/>
    <property type="match status" value="1"/>
</dbReference>
<keyword evidence="1" id="KW-0560">Oxidoreductase</keyword>
<dbReference type="Proteomes" id="UP001206128">
    <property type="component" value="Unassembled WGS sequence"/>
</dbReference>
<dbReference type="PANTHER" id="PTHR43625:SF40">
    <property type="entry name" value="ALDO-KETO REDUCTASE YAKC [NADP(+)]"/>
    <property type="match status" value="1"/>
</dbReference>
<dbReference type="AlphaFoldDB" id="A0AAE3GFF0"/>
<sequence length="284" mass="30039">MVRATFDLGPGLSVTRLGFGAGRITGPGYWGPPADRDTAVAVLRQAVAAGVTLIDTADNYGPGVSEELIASALHPYPAEVVIATKGGVVRTGPDQWHLAGRPEQLRAACEASLRRLRLDCLPLYQLHRVDPAVGLADQLGTLLELRAAGKIQHIGLDTITADQLRQAMALAPISAVQNHYSVAHRADEDVLWLCERNGLAFLPYLPLAGGALSRSPELSRLLGEIASAHGATVNQIALAWLLHRSPVMLPTPGTTTPAFLAENLAAAGISLSDNEIDRITSARP</sequence>
<feature type="domain" description="NADP-dependent oxidoreductase" evidence="2">
    <location>
        <begin position="16"/>
        <end position="282"/>
    </location>
</feature>
<keyword evidence="4" id="KW-1185">Reference proteome</keyword>
<proteinExistence type="predicted"/>
<evidence type="ECO:0000256" key="1">
    <source>
        <dbReference type="ARBA" id="ARBA00023002"/>
    </source>
</evidence>
<dbReference type="Pfam" id="PF00248">
    <property type="entry name" value="Aldo_ket_red"/>
    <property type="match status" value="1"/>
</dbReference>
<dbReference type="GO" id="GO:0016491">
    <property type="term" value="F:oxidoreductase activity"/>
    <property type="evidence" value="ECO:0007669"/>
    <property type="project" value="UniProtKB-KW"/>
</dbReference>
<dbReference type="CDD" id="cd19088">
    <property type="entry name" value="AKR_AKR13B1"/>
    <property type="match status" value="1"/>
</dbReference>
<accession>A0AAE3GFF0</accession>
<gene>
    <name evidence="3" type="ORF">LX83_003202</name>
</gene>
<name>A0AAE3GFF0_9PSEU</name>
<comment type="caution">
    <text evidence="3">The sequence shown here is derived from an EMBL/GenBank/DDBJ whole genome shotgun (WGS) entry which is preliminary data.</text>
</comment>
<dbReference type="InterPro" id="IPR023210">
    <property type="entry name" value="NADP_OxRdtase_dom"/>
</dbReference>
<reference evidence="3" key="1">
    <citation type="submission" date="2022-06" db="EMBL/GenBank/DDBJ databases">
        <title>Genomic Encyclopedia of Archaeal and Bacterial Type Strains, Phase II (KMG-II): from individual species to whole genera.</title>
        <authorList>
            <person name="Goeker M."/>
        </authorList>
    </citation>
    <scope>NUCLEOTIDE SEQUENCE</scope>
    <source>
        <strain evidence="3">DSM 43935</strain>
    </source>
</reference>
<dbReference type="EMBL" id="JAMTCK010000007">
    <property type="protein sequence ID" value="MCP2166334.1"/>
    <property type="molecule type" value="Genomic_DNA"/>
</dbReference>